<feature type="compositionally biased region" description="Low complexity" evidence="1">
    <location>
        <begin position="42"/>
        <end position="51"/>
    </location>
</feature>
<protein>
    <submittedName>
        <fullName evidence="2">Uncharacterized protein</fullName>
    </submittedName>
</protein>
<dbReference type="EMBL" id="JBBPFD010000017">
    <property type="protein sequence ID" value="KAK7890961.1"/>
    <property type="molecule type" value="Genomic_DNA"/>
</dbReference>
<feature type="compositionally biased region" description="Low complexity" evidence="1">
    <location>
        <begin position="24"/>
        <end position="34"/>
    </location>
</feature>
<comment type="caution">
    <text evidence="2">The sequence shown here is derived from an EMBL/GenBank/DDBJ whole genome shotgun (WGS) entry which is preliminary data.</text>
</comment>
<evidence type="ECO:0000313" key="2">
    <source>
        <dbReference type="EMBL" id="KAK7890961.1"/>
    </source>
</evidence>
<keyword evidence="3" id="KW-1185">Reference proteome</keyword>
<feature type="region of interest" description="Disordered" evidence="1">
    <location>
        <begin position="20"/>
        <end position="77"/>
    </location>
</feature>
<dbReference type="Proteomes" id="UP001460270">
    <property type="component" value="Unassembled WGS sequence"/>
</dbReference>
<reference evidence="3" key="1">
    <citation type="submission" date="2024-04" db="EMBL/GenBank/DDBJ databases">
        <title>Salinicola lusitanus LLJ914,a marine bacterium isolated from the Okinawa Trough.</title>
        <authorList>
            <person name="Li J."/>
        </authorList>
    </citation>
    <scope>NUCLEOTIDE SEQUENCE [LARGE SCALE GENOMIC DNA]</scope>
</reference>
<gene>
    <name evidence="2" type="ORF">WMY93_022924</name>
</gene>
<organism evidence="2 3">
    <name type="scientific">Mugilogobius chulae</name>
    <name type="common">yellowstripe goby</name>
    <dbReference type="NCBI Taxonomy" id="88201"/>
    <lineage>
        <taxon>Eukaryota</taxon>
        <taxon>Metazoa</taxon>
        <taxon>Chordata</taxon>
        <taxon>Craniata</taxon>
        <taxon>Vertebrata</taxon>
        <taxon>Euteleostomi</taxon>
        <taxon>Actinopterygii</taxon>
        <taxon>Neopterygii</taxon>
        <taxon>Teleostei</taxon>
        <taxon>Neoteleostei</taxon>
        <taxon>Acanthomorphata</taxon>
        <taxon>Gobiaria</taxon>
        <taxon>Gobiiformes</taxon>
        <taxon>Gobioidei</taxon>
        <taxon>Gobiidae</taxon>
        <taxon>Gobionellinae</taxon>
        <taxon>Mugilogobius</taxon>
    </lineage>
</organism>
<sequence length="77" mass="8101">MSGSVQSRASSEAYLQQFLQNFESVPSSGPSSPVQENPPPASASANESAAAGKPRLQHQPMRAQQQINPASSFSISQ</sequence>
<name>A0AAW0N4H7_9GOBI</name>
<evidence type="ECO:0000256" key="1">
    <source>
        <dbReference type="SAM" id="MobiDB-lite"/>
    </source>
</evidence>
<evidence type="ECO:0000313" key="3">
    <source>
        <dbReference type="Proteomes" id="UP001460270"/>
    </source>
</evidence>
<accession>A0AAW0N4H7</accession>
<proteinExistence type="predicted"/>
<dbReference type="AlphaFoldDB" id="A0AAW0N4H7"/>
<feature type="compositionally biased region" description="Polar residues" evidence="1">
    <location>
        <begin position="62"/>
        <end position="77"/>
    </location>
</feature>